<dbReference type="AlphaFoldDB" id="A0A225SZU1"/>
<name>A0A225SZU1_9BURK</name>
<dbReference type="EC" id="2.7.7.65" evidence="1"/>
<keyword evidence="6" id="KW-1185">Reference proteome</keyword>
<dbReference type="Proteomes" id="UP000214747">
    <property type="component" value="Unassembled WGS sequence"/>
</dbReference>
<evidence type="ECO:0000259" key="4">
    <source>
        <dbReference type="PROSITE" id="PS50887"/>
    </source>
</evidence>
<feature type="coiled-coil region" evidence="3">
    <location>
        <begin position="311"/>
        <end position="373"/>
    </location>
</feature>
<dbReference type="Gene3D" id="3.30.70.270">
    <property type="match status" value="1"/>
</dbReference>
<dbReference type="InterPro" id="IPR000160">
    <property type="entry name" value="GGDEF_dom"/>
</dbReference>
<dbReference type="SMART" id="SM00267">
    <property type="entry name" value="GGDEF"/>
    <property type="match status" value="1"/>
</dbReference>
<comment type="catalytic activity">
    <reaction evidence="2">
        <text>2 GTP = 3',3'-c-di-GMP + 2 diphosphate</text>
        <dbReference type="Rhea" id="RHEA:24898"/>
        <dbReference type="ChEBI" id="CHEBI:33019"/>
        <dbReference type="ChEBI" id="CHEBI:37565"/>
        <dbReference type="ChEBI" id="CHEBI:58805"/>
        <dbReference type="EC" id="2.7.7.65"/>
    </reaction>
</comment>
<dbReference type="InterPro" id="IPR050469">
    <property type="entry name" value="Diguanylate_Cyclase"/>
</dbReference>
<dbReference type="PANTHER" id="PTHR45138">
    <property type="entry name" value="REGULATORY COMPONENTS OF SENSORY TRANSDUCTION SYSTEM"/>
    <property type="match status" value="1"/>
</dbReference>
<keyword evidence="3" id="KW-0175">Coiled coil</keyword>
<dbReference type="GO" id="GO:0052621">
    <property type="term" value="F:diguanylate cyclase activity"/>
    <property type="evidence" value="ECO:0007669"/>
    <property type="project" value="UniProtKB-EC"/>
</dbReference>
<dbReference type="CDD" id="cd01949">
    <property type="entry name" value="GGDEF"/>
    <property type="match status" value="1"/>
</dbReference>
<accession>A0A225SZU1</accession>
<protein>
    <recommendedName>
        <fullName evidence="1">diguanylate cyclase</fullName>
        <ecNumber evidence="1">2.7.7.65</ecNumber>
    </recommendedName>
</protein>
<evidence type="ECO:0000256" key="3">
    <source>
        <dbReference type="SAM" id="Coils"/>
    </source>
</evidence>
<comment type="caution">
    <text evidence="5">The sequence shown here is derived from an EMBL/GenBank/DDBJ whole genome shotgun (WGS) entry which is preliminary data.</text>
</comment>
<dbReference type="FunFam" id="3.30.70.270:FF:000001">
    <property type="entry name" value="Diguanylate cyclase domain protein"/>
    <property type="match status" value="1"/>
</dbReference>
<dbReference type="InterPro" id="IPR029787">
    <property type="entry name" value="Nucleotide_cyclase"/>
</dbReference>
<dbReference type="SUPFAM" id="SSF55073">
    <property type="entry name" value="Nucleotide cyclase"/>
    <property type="match status" value="1"/>
</dbReference>
<sequence>MSKKPSTLTPVEIAREAFQRLGARRISPTPDAYRIAYEEIQGGMPGVTAESVLSTFATKLSRQPGENGLLGTRLVRARENGDWTEFERQLIEFADANWQSRPIVPAKPAVPHGELVPIDLERQFIRDSIKEKMLREMLARILVFNLPSLLSTAPELANESRNSGQDLKMAFSEQAMNEIITRVKQLSFQIELKTDDMAQQQELLMRLFQLLLENINGLLEQGSWLSSQIETVQSLIAGPLSNTSLADATKNLKEVIYKQGLLKNTLSEEKVVVKNMMLTFVDRLSAMVSTTDNYQRTIRGFSQQISQAGNIADLNSVLSEIMTETQKAQEEATRSRDAMVDARQEVEKAEERIQALEQQLQQMGELVREDQLTGSLNRRGMDESLDREIANALRRETPLCVALLDLDDFKRINDTHGHATGDEVLVHLVQVIRETLRKLDVIARFGGEEFVILMPETSPQDAVQIITRVQRELTKRIFMHESQRLLITFSAGVAVYQPGESQADLLKRTDVALYKAKNAGKNRIVFADPPAAELPGLPPSP</sequence>
<dbReference type="EMBL" id="NJGV01000001">
    <property type="protein sequence ID" value="OWY36817.1"/>
    <property type="molecule type" value="Genomic_DNA"/>
</dbReference>
<gene>
    <name evidence="5" type="ORF">CEJ45_01620</name>
</gene>
<dbReference type="Pfam" id="PF00990">
    <property type="entry name" value="GGDEF"/>
    <property type="match status" value="1"/>
</dbReference>
<evidence type="ECO:0000256" key="1">
    <source>
        <dbReference type="ARBA" id="ARBA00012528"/>
    </source>
</evidence>
<feature type="domain" description="GGDEF" evidence="4">
    <location>
        <begin position="397"/>
        <end position="529"/>
    </location>
</feature>
<dbReference type="PANTHER" id="PTHR45138:SF9">
    <property type="entry name" value="DIGUANYLATE CYCLASE DGCM-RELATED"/>
    <property type="match status" value="1"/>
</dbReference>
<evidence type="ECO:0000313" key="5">
    <source>
        <dbReference type="EMBL" id="OWY36817.1"/>
    </source>
</evidence>
<dbReference type="RefSeq" id="WP_088753498.1">
    <property type="nucleotide sequence ID" value="NZ_NJGV01000001.1"/>
</dbReference>
<proteinExistence type="predicted"/>
<evidence type="ECO:0000313" key="6">
    <source>
        <dbReference type="Proteomes" id="UP000214747"/>
    </source>
</evidence>
<dbReference type="PROSITE" id="PS50887">
    <property type="entry name" value="GGDEF"/>
    <property type="match status" value="1"/>
</dbReference>
<dbReference type="InterPro" id="IPR043128">
    <property type="entry name" value="Rev_trsase/Diguanyl_cyclase"/>
</dbReference>
<organism evidence="5 6">
    <name type="scientific">Herbaspirillum aquaticum</name>
    <dbReference type="NCBI Taxonomy" id="568783"/>
    <lineage>
        <taxon>Bacteria</taxon>
        <taxon>Pseudomonadati</taxon>
        <taxon>Pseudomonadota</taxon>
        <taxon>Betaproteobacteria</taxon>
        <taxon>Burkholderiales</taxon>
        <taxon>Oxalobacteraceae</taxon>
        <taxon>Herbaspirillum</taxon>
    </lineage>
</organism>
<evidence type="ECO:0000256" key="2">
    <source>
        <dbReference type="ARBA" id="ARBA00034247"/>
    </source>
</evidence>
<dbReference type="NCBIfam" id="TIGR00254">
    <property type="entry name" value="GGDEF"/>
    <property type="match status" value="1"/>
</dbReference>
<reference evidence="5 6" key="1">
    <citation type="journal article" date="2010" name="Int. J. Syst. Evol. Microbiol.">
        <title>Reclassification of Herbaspirillum putei as a later heterotypic synonym of Herbaspirillum huttiense, with the description of H. huttiense subsp. huttiense subsp. nov. and H. huttiense subsp. putei subsp. nov., comb. nov., and description of Herbaspirillum aquaticum sp. nov.</title>
        <authorList>
            <person name="Dobritsa A.P."/>
            <person name="Reddy M.C."/>
            <person name="Samadpour M."/>
        </authorList>
    </citation>
    <scope>NUCLEOTIDE SEQUENCE [LARGE SCALE GENOMIC DNA]</scope>
    <source>
        <strain evidence="5 6">IEH 4430</strain>
    </source>
</reference>